<dbReference type="NCBIfam" id="TIGR01727">
    <property type="entry name" value="oligo_HPY"/>
    <property type="match status" value="1"/>
</dbReference>
<dbReference type="GO" id="GO:0015833">
    <property type="term" value="P:peptide transport"/>
    <property type="evidence" value="ECO:0007669"/>
    <property type="project" value="InterPro"/>
</dbReference>
<keyword evidence="3" id="KW-0547">Nucleotide-binding</keyword>
<organism evidence="7 8">
    <name type="scientific">Rugosimonospora africana</name>
    <dbReference type="NCBI Taxonomy" id="556532"/>
    <lineage>
        <taxon>Bacteria</taxon>
        <taxon>Bacillati</taxon>
        <taxon>Actinomycetota</taxon>
        <taxon>Actinomycetes</taxon>
        <taxon>Micromonosporales</taxon>
        <taxon>Micromonosporaceae</taxon>
        <taxon>Rugosimonospora</taxon>
    </lineage>
</organism>
<reference evidence="7" key="1">
    <citation type="submission" date="2021-01" db="EMBL/GenBank/DDBJ databases">
        <title>Whole genome shotgun sequence of Rugosimonospora africana NBRC 104875.</title>
        <authorList>
            <person name="Komaki H."/>
            <person name="Tamura T."/>
        </authorList>
    </citation>
    <scope>NUCLEOTIDE SEQUENCE</scope>
    <source>
        <strain evidence="7">NBRC 104875</strain>
    </source>
</reference>
<dbReference type="PANTHER" id="PTHR43067">
    <property type="entry name" value="OLIGOPEPTIDE/DIPEPTIDE ABC TRANSPORTER, ATPASE SUBUNIT"/>
    <property type="match status" value="1"/>
</dbReference>
<gene>
    <name evidence="7" type="ORF">Raf01_44590</name>
</gene>
<dbReference type="Pfam" id="PF08352">
    <property type="entry name" value="oligo_HPY"/>
    <property type="match status" value="1"/>
</dbReference>
<evidence type="ECO:0000256" key="1">
    <source>
        <dbReference type="ARBA" id="ARBA00005417"/>
    </source>
</evidence>
<evidence type="ECO:0000256" key="4">
    <source>
        <dbReference type="ARBA" id="ARBA00022840"/>
    </source>
</evidence>
<protein>
    <submittedName>
        <fullName evidence="7">Dipeptide/oligopeptide/nickel ABC transporter ATP-binding protein</fullName>
    </submittedName>
</protein>
<feature type="region of interest" description="Disordered" evidence="5">
    <location>
        <begin position="332"/>
        <end position="361"/>
    </location>
</feature>
<feature type="domain" description="ABC transporter" evidence="6">
    <location>
        <begin position="14"/>
        <end position="265"/>
    </location>
</feature>
<dbReference type="PANTHER" id="PTHR43067:SF3">
    <property type="entry name" value="MALTOSE ABC TRANSPORTER, ATP-BINDING PROTEIN"/>
    <property type="match status" value="1"/>
</dbReference>
<dbReference type="AlphaFoldDB" id="A0A8J3VRM0"/>
<dbReference type="Pfam" id="PF00005">
    <property type="entry name" value="ABC_tran"/>
    <property type="match status" value="1"/>
</dbReference>
<evidence type="ECO:0000256" key="3">
    <source>
        <dbReference type="ARBA" id="ARBA00022741"/>
    </source>
</evidence>
<dbReference type="RefSeq" id="WP_203919879.1">
    <property type="nucleotide sequence ID" value="NZ_BONZ01000041.1"/>
</dbReference>
<dbReference type="CDD" id="cd03257">
    <property type="entry name" value="ABC_NikE_OppD_transporters"/>
    <property type="match status" value="1"/>
</dbReference>
<dbReference type="Proteomes" id="UP000642748">
    <property type="component" value="Unassembled WGS sequence"/>
</dbReference>
<dbReference type="InterPro" id="IPR013563">
    <property type="entry name" value="Oligopep_ABC_C"/>
</dbReference>
<dbReference type="InterPro" id="IPR027417">
    <property type="entry name" value="P-loop_NTPase"/>
</dbReference>
<dbReference type="InterPro" id="IPR003439">
    <property type="entry name" value="ABC_transporter-like_ATP-bd"/>
</dbReference>
<dbReference type="PROSITE" id="PS00211">
    <property type="entry name" value="ABC_TRANSPORTER_1"/>
    <property type="match status" value="1"/>
</dbReference>
<evidence type="ECO:0000256" key="2">
    <source>
        <dbReference type="ARBA" id="ARBA00022448"/>
    </source>
</evidence>
<dbReference type="GO" id="GO:0005524">
    <property type="term" value="F:ATP binding"/>
    <property type="evidence" value="ECO:0007669"/>
    <property type="project" value="UniProtKB-KW"/>
</dbReference>
<sequence length="361" mass="38306">MSSGGGGAAPVLSVRDIAVDYAGPRTVHAVRGVSFDLGRSEVLGIAGESGCGKSTLAYAIARLLRPPARMTAGSVVFHDTDGTAIDVTALSGEALRTFRWRRVAMVFQGAMNALNPVLSVRAQLGDVLRAHLPDLTRREREDRCRELLDLVGIEARWMSGYPHELSGGMRQRVMIAMAMALRPDVVILDEPTTALDVVVQREILEEIDRLRSVFGFAVIFITHDLSLLLEISDRLIIMYGGLIVEQGRATEIQAGAHHPYTLGMLGSIPTLRGDRRVLHGIPGTPPDLADPPSGCPFTPRCRYAFGACGAAVPPLLDVGTLTACAQYDPALRPDGPDDALGSASASVPAGSAADSPVEPAS</sequence>
<evidence type="ECO:0000313" key="7">
    <source>
        <dbReference type="EMBL" id="GIH16287.1"/>
    </source>
</evidence>
<dbReference type="Gene3D" id="3.40.50.300">
    <property type="entry name" value="P-loop containing nucleotide triphosphate hydrolases"/>
    <property type="match status" value="1"/>
</dbReference>
<comment type="caution">
    <text evidence="7">The sequence shown here is derived from an EMBL/GenBank/DDBJ whole genome shotgun (WGS) entry which is preliminary data.</text>
</comment>
<name>A0A8J3VRM0_9ACTN</name>
<keyword evidence="2" id="KW-0813">Transport</keyword>
<proteinExistence type="inferred from homology"/>
<keyword evidence="8" id="KW-1185">Reference proteome</keyword>
<dbReference type="SMART" id="SM00382">
    <property type="entry name" value="AAA"/>
    <property type="match status" value="1"/>
</dbReference>
<keyword evidence="4 7" id="KW-0067">ATP-binding</keyword>
<dbReference type="SUPFAM" id="SSF52540">
    <property type="entry name" value="P-loop containing nucleoside triphosphate hydrolases"/>
    <property type="match status" value="1"/>
</dbReference>
<evidence type="ECO:0000259" key="6">
    <source>
        <dbReference type="PROSITE" id="PS50893"/>
    </source>
</evidence>
<evidence type="ECO:0000313" key="8">
    <source>
        <dbReference type="Proteomes" id="UP000642748"/>
    </source>
</evidence>
<feature type="compositionally biased region" description="Low complexity" evidence="5">
    <location>
        <begin position="341"/>
        <end position="361"/>
    </location>
</feature>
<dbReference type="EMBL" id="BONZ01000041">
    <property type="protein sequence ID" value="GIH16287.1"/>
    <property type="molecule type" value="Genomic_DNA"/>
</dbReference>
<dbReference type="PROSITE" id="PS50893">
    <property type="entry name" value="ABC_TRANSPORTER_2"/>
    <property type="match status" value="1"/>
</dbReference>
<dbReference type="InterPro" id="IPR003593">
    <property type="entry name" value="AAA+_ATPase"/>
</dbReference>
<dbReference type="FunFam" id="3.40.50.300:FF:000016">
    <property type="entry name" value="Oligopeptide ABC transporter ATP-binding component"/>
    <property type="match status" value="1"/>
</dbReference>
<dbReference type="GO" id="GO:0016887">
    <property type="term" value="F:ATP hydrolysis activity"/>
    <property type="evidence" value="ECO:0007669"/>
    <property type="project" value="InterPro"/>
</dbReference>
<dbReference type="InterPro" id="IPR017871">
    <property type="entry name" value="ABC_transporter-like_CS"/>
</dbReference>
<comment type="similarity">
    <text evidence="1">Belongs to the ABC transporter superfamily.</text>
</comment>
<evidence type="ECO:0000256" key="5">
    <source>
        <dbReference type="SAM" id="MobiDB-lite"/>
    </source>
</evidence>
<accession>A0A8J3VRM0</accession>